<evidence type="ECO:0000256" key="4">
    <source>
        <dbReference type="ARBA" id="ARBA00022679"/>
    </source>
</evidence>
<evidence type="ECO:0000256" key="1">
    <source>
        <dbReference type="ARBA" id="ARBA00006594"/>
    </source>
</evidence>
<evidence type="ECO:0000256" key="6">
    <source>
        <dbReference type="ARBA" id="ARBA00022747"/>
    </source>
</evidence>
<dbReference type="EMBL" id="JBHTCC010000002">
    <property type="protein sequence ID" value="MFC7299230.1"/>
    <property type="molecule type" value="Genomic_DNA"/>
</dbReference>
<dbReference type="SUPFAM" id="SSF116734">
    <property type="entry name" value="DNA methylase specificity domain"/>
    <property type="match status" value="1"/>
</dbReference>
<keyword evidence="11" id="KW-1185">Reference proteome</keyword>
<dbReference type="InterPro" id="IPR044946">
    <property type="entry name" value="Restrct_endonuc_typeI_TRD_sf"/>
</dbReference>
<dbReference type="InterPro" id="IPR002052">
    <property type="entry name" value="DNA_methylase_N6_adenine_CS"/>
</dbReference>
<dbReference type="GO" id="GO:0032259">
    <property type="term" value="P:methylation"/>
    <property type="evidence" value="ECO:0007669"/>
    <property type="project" value="UniProtKB-KW"/>
</dbReference>
<dbReference type="GO" id="GO:0008168">
    <property type="term" value="F:methyltransferase activity"/>
    <property type="evidence" value="ECO:0007669"/>
    <property type="project" value="UniProtKB-KW"/>
</dbReference>
<dbReference type="PANTHER" id="PTHR42933">
    <property type="entry name" value="SLR6095 PROTEIN"/>
    <property type="match status" value="1"/>
</dbReference>
<comment type="similarity">
    <text evidence="1">Belongs to the N(4)/N(6)-methyltransferase family.</text>
</comment>
<accession>A0ABW2J6U1</accession>
<dbReference type="PRINTS" id="PR00507">
    <property type="entry name" value="N12N6MTFRASE"/>
</dbReference>
<evidence type="ECO:0000313" key="11">
    <source>
        <dbReference type="Proteomes" id="UP001596379"/>
    </source>
</evidence>
<evidence type="ECO:0000256" key="2">
    <source>
        <dbReference type="ARBA" id="ARBA00011900"/>
    </source>
</evidence>
<protein>
    <recommendedName>
        <fullName evidence="2">site-specific DNA-methyltransferase (adenine-specific)</fullName>
        <ecNumber evidence="2">2.1.1.72</ecNumber>
    </recommendedName>
</protein>
<evidence type="ECO:0000256" key="3">
    <source>
        <dbReference type="ARBA" id="ARBA00022603"/>
    </source>
</evidence>
<reference evidence="11" key="1">
    <citation type="journal article" date="2019" name="Int. J. Syst. Evol. Microbiol.">
        <title>The Global Catalogue of Microorganisms (GCM) 10K type strain sequencing project: providing services to taxonomists for standard genome sequencing and annotation.</title>
        <authorList>
            <consortium name="The Broad Institute Genomics Platform"/>
            <consortium name="The Broad Institute Genome Sequencing Center for Infectious Disease"/>
            <person name="Wu L."/>
            <person name="Ma J."/>
        </authorList>
    </citation>
    <scope>NUCLEOTIDE SEQUENCE [LARGE SCALE GENOMIC DNA]</scope>
    <source>
        <strain evidence="11">CCUG 36956</strain>
    </source>
</reference>
<comment type="caution">
    <text evidence="10">The sequence shown here is derived from an EMBL/GenBank/DDBJ whole genome shotgun (WGS) entry which is preliminary data.</text>
</comment>
<dbReference type="InterPro" id="IPR003356">
    <property type="entry name" value="DNA_methylase_A-5"/>
</dbReference>
<dbReference type="Proteomes" id="UP001596379">
    <property type="component" value="Unassembled WGS sequence"/>
</dbReference>
<comment type="catalytic activity">
    <reaction evidence="8">
        <text>a 2'-deoxyadenosine in DNA + S-adenosyl-L-methionine = an N(6)-methyl-2'-deoxyadenosine in DNA + S-adenosyl-L-homocysteine + H(+)</text>
        <dbReference type="Rhea" id="RHEA:15197"/>
        <dbReference type="Rhea" id="RHEA-COMP:12418"/>
        <dbReference type="Rhea" id="RHEA-COMP:12419"/>
        <dbReference type="ChEBI" id="CHEBI:15378"/>
        <dbReference type="ChEBI" id="CHEBI:57856"/>
        <dbReference type="ChEBI" id="CHEBI:59789"/>
        <dbReference type="ChEBI" id="CHEBI:90615"/>
        <dbReference type="ChEBI" id="CHEBI:90616"/>
        <dbReference type="EC" id="2.1.1.72"/>
    </reaction>
</comment>
<dbReference type="InterPro" id="IPR029063">
    <property type="entry name" value="SAM-dependent_MTases_sf"/>
</dbReference>
<keyword evidence="7" id="KW-0238">DNA-binding</keyword>
<dbReference type="Gene3D" id="3.90.220.20">
    <property type="entry name" value="DNA methylase specificity domains"/>
    <property type="match status" value="1"/>
</dbReference>
<dbReference type="SUPFAM" id="SSF53335">
    <property type="entry name" value="S-adenosyl-L-methionine-dependent methyltransferases"/>
    <property type="match status" value="1"/>
</dbReference>
<dbReference type="Gene3D" id="3.40.50.150">
    <property type="entry name" value="Vaccinia Virus protein VP39"/>
    <property type="match status" value="1"/>
</dbReference>
<name>A0ABW2J6U1_9BURK</name>
<evidence type="ECO:0000256" key="8">
    <source>
        <dbReference type="ARBA" id="ARBA00047942"/>
    </source>
</evidence>
<dbReference type="PANTHER" id="PTHR42933:SF3">
    <property type="entry name" value="TYPE I RESTRICTION ENZYME MJAVIII METHYLASE SUBUNIT"/>
    <property type="match status" value="1"/>
</dbReference>
<gene>
    <name evidence="10" type="ORF">ACFQO0_12355</name>
</gene>
<feature type="domain" description="DNA methylase adenine-specific" evidence="9">
    <location>
        <begin position="13"/>
        <end position="221"/>
    </location>
</feature>
<evidence type="ECO:0000256" key="5">
    <source>
        <dbReference type="ARBA" id="ARBA00022691"/>
    </source>
</evidence>
<dbReference type="InterPro" id="IPR051537">
    <property type="entry name" value="DNA_Adenine_Mtase"/>
</dbReference>
<keyword evidence="4" id="KW-0808">Transferase</keyword>
<dbReference type="RefSeq" id="WP_012080877.1">
    <property type="nucleotide sequence ID" value="NZ_JBHTCC010000002.1"/>
</dbReference>
<sequence length="403" mass="43683">MQWSKDSARGNPDAGQFATPDWIADILCSRLSSGLKSVADLGVGKGALSLALRNRVLDCSIVGIDKHLLPDGDQETMQAQGIHLITKDIGRPKFSDWFLKQYGAVSTVISNPPFINVLNSPLIDSVLAKNSLGNRGAKVQRLDLIFLAHAMKMITQQGEIAFILPRSAFATASSRTWLQSMIHNFGLAEIIALPSNAYHEAEVETAILIFRPGMRRAGKINVTLFRAEGKSKIDRIGNFSPAVLVAELSGLRTITPNSKAKTLLGLGTSVARGRYSSNSLASNGIPHFHTTSFQAYPSSQIRFDDTAAADDTHGAAQEGDILIARVGTRCLGRAAFVLGGKQQISDCVYRITAPAVNRHQIWEFLSSEEGRTWQRSLARGACAKFITQQDLLAAPLPRSITMS</sequence>
<dbReference type="PROSITE" id="PS00092">
    <property type="entry name" value="N6_MTASE"/>
    <property type="match status" value="1"/>
</dbReference>
<evidence type="ECO:0000259" key="9">
    <source>
        <dbReference type="Pfam" id="PF02384"/>
    </source>
</evidence>
<keyword evidence="3 10" id="KW-0489">Methyltransferase</keyword>
<keyword evidence="6" id="KW-0680">Restriction system</keyword>
<dbReference type="EC" id="2.1.1.72" evidence="2"/>
<proteinExistence type="inferred from homology"/>
<keyword evidence="5" id="KW-0949">S-adenosyl-L-methionine</keyword>
<evidence type="ECO:0000256" key="7">
    <source>
        <dbReference type="ARBA" id="ARBA00023125"/>
    </source>
</evidence>
<evidence type="ECO:0000313" key="10">
    <source>
        <dbReference type="EMBL" id="MFC7299230.1"/>
    </source>
</evidence>
<organism evidence="10 11">
    <name type="scientific">Herminiimonas aquatilis</name>
    <dbReference type="NCBI Taxonomy" id="345342"/>
    <lineage>
        <taxon>Bacteria</taxon>
        <taxon>Pseudomonadati</taxon>
        <taxon>Pseudomonadota</taxon>
        <taxon>Betaproteobacteria</taxon>
        <taxon>Burkholderiales</taxon>
        <taxon>Oxalobacteraceae</taxon>
        <taxon>Herminiimonas</taxon>
    </lineage>
</organism>
<dbReference type="Pfam" id="PF02384">
    <property type="entry name" value="N6_Mtase"/>
    <property type="match status" value="1"/>
</dbReference>